<protein>
    <submittedName>
        <fullName evidence="1">Uncharacterized protein</fullName>
    </submittedName>
</protein>
<evidence type="ECO:0000313" key="2">
    <source>
        <dbReference type="Proteomes" id="UP000006718"/>
    </source>
</evidence>
<dbReference type="VEuPathDB" id="HostDB:ENSMMUG00000063746"/>
<sequence length="158" mass="17018">MTTRALCMRCLCRPLLGSVSPSGGTGVRDPLEKAVCPLAELERCAGRSSALFRARRQEGLGLLKLRPQPPLPPGALSQGDGSLIYKPPTVAAAFLSEMSCLERRNLEKQSGYSSFVELQWAPLSSNFLAQVCLHREGKTTYSSLSTGRCPSPHQAQAS</sequence>
<dbReference type="Ensembl" id="ENSMMUT00000085197.1">
    <property type="protein sequence ID" value="ENSMMUP00000076493.1"/>
    <property type="gene ID" value="ENSMMUG00000063746.1"/>
</dbReference>
<name>A0A5F8AF35_MACMU</name>
<keyword evidence="2" id="KW-1185">Reference proteome</keyword>
<reference evidence="1" key="4">
    <citation type="submission" date="2025-09" db="UniProtKB">
        <authorList>
            <consortium name="Ensembl"/>
        </authorList>
    </citation>
    <scope>IDENTIFICATION</scope>
    <source>
        <strain evidence="1">17573</strain>
    </source>
</reference>
<proteinExistence type="predicted"/>
<reference evidence="1" key="2">
    <citation type="submission" date="2019-01" db="EMBL/GenBank/DDBJ databases">
        <authorList>
            <person name="Graves T."/>
            <person name="Eichler E.E."/>
            <person name="Wilson R.K."/>
        </authorList>
    </citation>
    <scope>NUCLEOTIDE SEQUENCE [LARGE SCALE GENOMIC DNA]</scope>
    <source>
        <strain evidence="1">17573</strain>
    </source>
</reference>
<evidence type="ECO:0000313" key="1">
    <source>
        <dbReference type="Ensembl" id="ENSMMUP00000076493.1"/>
    </source>
</evidence>
<dbReference type="GeneTree" id="ENSGT00980000202103"/>
<accession>A0A5F8AF35</accession>
<reference evidence="1" key="3">
    <citation type="submission" date="2025-08" db="UniProtKB">
        <authorList>
            <consortium name="Ensembl"/>
        </authorList>
    </citation>
    <scope>IDENTIFICATION</scope>
    <source>
        <strain evidence="1">17573</strain>
    </source>
</reference>
<dbReference type="AlphaFoldDB" id="A0A5F8AF35"/>
<dbReference type="InParanoid" id="A0A5F8AF35"/>
<reference evidence="2" key="1">
    <citation type="journal article" date="2007" name="Science">
        <title>Evolutionary and biomedical insights from the rhesus macaque genome.</title>
        <authorList>
            <person name="Gibbs R.A."/>
            <person name="Rogers J."/>
            <person name="Katze M.G."/>
            <person name="Bumgarner R."/>
            <person name="Weinstock G.M."/>
            <person name="Mardis E.R."/>
            <person name="Remington K.A."/>
            <person name="Strausberg R.L."/>
            <person name="Venter J.C."/>
            <person name="Wilson R.K."/>
            <person name="Batzer M.A."/>
            <person name="Bustamante C.D."/>
            <person name="Eichler E.E."/>
            <person name="Hahn M.W."/>
            <person name="Hardison R.C."/>
            <person name="Makova K.D."/>
            <person name="Miller W."/>
            <person name="Milosavljevic A."/>
            <person name="Palermo R.E."/>
            <person name="Siepel A."/>
            <person name="Sikela J.M."/>
            <person name="Attaway T."/>
            <person name="Bell S."/>
            <person name="Bernard K.E."/>
            <person name="Buhay C.J."/>
            <person name="Chandrabose M.N."/>
            <person name="Dao M."/>
            <person name="Davis C."/>
            <person name="Delehaunty K.D."/>
            <person name="Ding Y."/>
            <person name="Dinh H.H."/>
            <person name="Dugan-Rocha S."/>
            <person name="Fulton L.A."/>
            <person name="Gabisi R.A."/>
            <person name="Garner T.T."/>
            <person name="Godfrey J."/>
            <person name="Hawes A.C."/>
            <person name="Hernandez J."/>
            <person name="Hines S."/>
            <person name="Holder M."/>
            <person name="Hume J."/>
            <person name="Jhangiani S.N."/>
            <person name="Joshi V."/>
            <person name="Khan Z.M."/>
            <person name="Kirkness E.F."/>
            <person name="Cree A."/>
            <person name="Fowler R.G."/>
            <person name="Lee S."/>
            <person name="Lewis L.R."/>
            <person name="Li Z."/>
            <person name="Liu Y.-S."/>
            <person name="Moore S.M."/>
            <person name="Muzny D."/>
            <person name="Nazareth L.V."/>
            <person name="Ngo D.N."/>
            <person name="Okwuonu G.O."/>
            <person name="Pai G."/>
            <person name="Parker D."/>
            <person name="Paul H.A."/>
            <person name="Pfannkoch C."/>
            <person name="Pohl C.S."/>
            <person name="Rogers Y.-H.C."/>
            <person name="Ruiz S.J."/>
            <person name="Sabo A."/>
            <person name="Santibanez J."/>
            <person name="Schneider B.W."/>
            <person name="Smith S.M."/>
            <person name="Sodergren E."/>
            <person name="Svatek A.F."/>
            <person name="Utterback T.R."/>
            <person name="Vattathil S."/>
            <person name="Warren W."/>
            <person name="White C.S."/>
            <person name="Chinwalla A.T."/>
            <person name="Feng Y."/>
            <person name="Halpern A.L."/>
            <person name="Hillier L.W."/>
            <person name="Huang X."/>
            <person name="Minx P."/>
            <person name="Nelson J.O."/>
            <person name="Pepin K.H."/>
            <person name="Qin X."/>
            <person name="Sutton G.G."/>
            <person name="Venter E."/>
            <person name="Walenz B.P."/>
            <person name="Wallis J.W."/>
            <person name="Worley K.C."/>
            <person name="Yang S.-P."/>
            <person name="Jones S.M."/>
            <person name="Marra M.A."/>
            <person name="Rocchi M."/>
            <person name="Schein J.E."/>
            <person name="Baertsch R."/>
            <person name="Clarke L."/>
            <person name="Csuros M."/>
            <person name="Glasscock J."/>
            <person name="Harris R.A."/>
            <person name="Havlak P."/>
            <person name="Jackson A.R."/>
            <person name="Jiang H."/>
            <person name="Liu Y."/>
            <person name="Messina D.N."/>
            <person name="Shen Y."/>
            <person name="Song H.X.-Z."/>
            <person name="Wylie T."/>
            <person name="Zhang L."/>
            <person name="Birney E."/>
            <person name="Han K."/>
            <person name="Konkel M.K."/>
            <person name="Lee J."/>
            <person name="Smit A.F.A."/>
            <person name="Ullmer B."/>
            <person name="Wang H."/>
            <person name="Xing J."/>
            <person name="Burhans R."/>
            <person name="Cheng Z."/>
            <person name="Karro J.E."/>
            <person name="Ma J."/>
            <person name="Raney B."/>
            <person name="She X."/>
            <person name="Cox M.J."/>
            <person name="Demuth J.P."/>
            <person name="Dumas L.J."/>
            <person name="Han S.-G."/>
            <person name="Hopkins J."/>
            <person name="Karimpour-Fard A."/>
            <person name="Kim Y.H."/>
            <person name="Pollack J.R."/>
            <person name="Vinar T."/>
            <person name="Addo-Quaye C."/>
            <person name="Degenhardt J."/>
            <person name="Denby A."/>
            <person name="Hubisz M.J."/>
            <person name="Indap A."/>
            <person name="Kosiol C."/>
            <person name="Lahn B.T."/>
            <person name="Lawson H.A."/>
            <person name="Marklein A."/>
            <person name="Nielsen R."/>
            <person name="Vallender E.J."/>
            <person name="Clark A.G."/>
            <person name="Ferguson B."/>
            <person name="Hernandez R.D."/>
            <person name="Hirani K."/>
            <person name="Kehrer-Sawatzki H."/>
            <person name="Kolb J."/>
            <person name="Patil S."/>
            <person name="Pu L.-L."/>
            <person name="Ren Y."/>
            <person name="Smith D.G."/>
            <person name="Wheeler D.A."/>
            <person name="Schenck I."/>
            <person name="Ball E.V."/>
            <person name="Chen R."/>
            <person name="Cooper D.N."/>
            <person name="Giardine B."/>
            <person name="Hsu F."/>
            <person name="Kent W.J."/>
            <person name="Lesk A."/>
            <person name="Nelson D.L."/>
            <person name="O'brien W.E."/>
            <person name="Pruefer K."/>
            <person name="Stenson P.D."/>
            <person name="Wallace J.C."/>
            <person name="Ke H."/>
            <person name="Liu X.-M."/>
            <person name="Wang P."/>
            <person name="Xiang A.P."/>
            <person name="Yang F."/>
            <person name="Barber G.P."/>
            <person name="Haussler D."/>
            <person name="Karolchik D."/>
            <person name="Kern A.D."/>
            <person name="Kuhn R.M."/>
            <person name="Smith K.E."/>
            <person name="Zwieg A.S."/>
        </authorList>
    </citation>
    <scope>NUCLEOTIDE SEQUENCE [LARGE SCALE GENOMIC DNA]</scope>
    <source>
        <strain evidence="2">17573</strain>
    </source>
</reference>
<organism evidence="1 2">
    <name type="scientific">Macaca mulatta</name>
    <name type="common">Rhesus macaque</name>
    <dbReference type="NCBI Taxonomy" id="9544"/>
    <lineage>
        <taxon>Eukaryota</taxon>
        <taxon>Metazoa</taxon>
        <taxon>Chordata</taxon>
        <taxon>Craniata</taxon>
        <taxon>Vertebrata</taxon>
        <taxon>Euteleostomi</taxon>
        <taxon>Mammalia</taxon>
        <taxon>Eutheria</taxon>
        <taxon>Euarchontoglires</taxon>
        <taxon>Primates</taxon>
        <taxon>Haplorrhini</taxon>
        <taxon>Catarrhini</taxon>
        <taxon>Cercopithecidae</taxon>
        <taxon>Cercopithecinae</taxon>
        <taxon>Macaca</taxon>
    </lineage>
</organism>
<dbReference type="Proteomes" id="UP000006718">
    <property type="component" value="Chromosome 5"/>
</dbReference>
<dbReference type="Bgee" id="ENSMMUG00000063746">
    <property type="expression patterns" value="Expressed in ileum and 1 other cell type or tissue"/>
</dbReference>